<evidence type="ECO:0000313" key="3">
    <source>
        <dbReference type="Proteomes" id="UP000233551"/>
    </source>
</evidence>
<gene>
    <name evidence="2" type="ORF">CRG98_030997</name>
</gene>
<dbReference type="Proteomes" id="UP000233551">
    <property type="component" value="Unassembled WGS sequence"/>
</dbReference>
<sequence>MRGFTPPRELLSGLSSYTLAGKGPTRRYSLRSRRRKCPNEPHTFSATVSIDKQACLSASRAYLSSVQLMLEPQARSRTMIAQGAHHG</sequence>
<evidence type="ECO:0000313" key="2">
    <source>
        <dbReference type="EMBL" id="PKI48578.1"/>
    </source>
</evidence>
<dbReference type="AlphaFoldDB" id="A0A2I0IX56"/>
<comment type="caution">
    <text evidence="2">The sequence shown here is derived from an EMBL/GenBank/DDBJ whole genome shotgun (WGS) entry which is preliminary data.</text>
</comment>
<reference evidence="2 3" key="1">
    <citation type="submission" date="2017-11" db="EMBL/GenBank/DDBJ databases">
        <title>De-novo sequencing of pomegranate (Punica granatum L.) genome.</title>
        <authorList>
            <person name="Akparov Z."/>
            <person name="Amiraslanov A."/>
            <person name="Hajiyeva S."/>
            <person name="Abbasov M."/>
            <person name="Kaur K."/>
            <person name="Hamwieh A."/>
            <person name="Solovyev V."/>
            <person name="Salamov A."/>
            <person name="Braich B."/>
            <person name="Kosarev P."/>
            <person name="Mahmoud A."/>
            <person name="Hajiyev E."/>
            <person name="Babayeva S."/>
            <person name="Izzatullayeva V."/>
            <person name="Mammadov A."/>
            <person name="Mammadov A."/>
            <person name="Sharifova S."/>
            <person name="Ojaghi J."/>
            <person name="Eynullazada K."/>
            <person name="Bayramov B."/>
            <person name="Abdulazimova A."/>
            <person name="Shahmuradov I."/>
        </authorList>
    </citation>
    <scope>NUCLEOTIDE SEQUENCE [LARGE SCALE GENOMIC DNA]</scope>
    <source>
        <strain evidence="3">cv. AG2017</strain>
        <tissue evidence="2">Leaf</tissue>
    </source>
</reference>
<name>A0A2I0IX56_PUNGR</name>
<dbReference type="EMBL" id="PGOL01002369">
    <property type="protein sequence ID" value="PKI48578.1"/>
    <property type="molecule type" value="Genomic_DNA"/>
</dbReference>
<proteinExistence type="predicted"/>
<evidence type="ECO:0000256" key="1">
    <source>
        <dbReference type="SAM" id="MobiDB-lite"/>
    </source>
</evidence>
<organism evidence="2 3">
    <name type="scientific">Punica granatum</name>
    <name type="common">Pomegranate</name>
    <dbReference type="NCBI Taxonomy" id="22663"/>
    <lineage>
        <taxon>Eukaryota</taxon>
        <taxon>Viridiplantae</taxon>
        <taxon>Streptophyta</taxon>
        <taxon>Embryophyta</taxon>
        <taxon>Tracheophyta</taxon>
        <taxon>Spermatophyta</taxon>
        <taxon>Magnoliopsida</taxon>
        <taxon>eudicotyledons</taxon>
        <taxon>Gunneridae</taxon>
        <taxon>Pentapetalae</taxon>
        <taxon>rosids</taxon>
        <taxon>malvids</taxon>
        <taxon>Myrtales</taxon>
        <taxon>Lythraceae</taxon>
        <taxon>Punica</taxon>
    </lineage>
</organism>
<protein>
    <submittedName>
        <fullName evidence="2">Uncharacterized protein</fullName>
    </submittedName>
</protein>
<feature type="compositionally biased region" description="Basic residues" evidence="1">
    <location>
        <begin position="24"/>
        <end position="36"/>
    </location>
</feature>
<accession>A0A2I0IX56</accession>
<feature type="region of interest" description="Disordered" evidence="1">
    <location>
        <begin position="15"/>
        <end position="36"/>
    </location>
</feature>
<keyword evidence="3" id="KW-1185">Reference proteome</keyword>